<dbReference type="Gene3D" id="3.20.20.370">
    <property type="entry name" value="Glycoside hydrolase/deacetylase"/>
    <property type="match status" value="1"/>
</dbReference>
<evidence type="ECO:0000259" key="3">
    <source>
        <dbReference type="PROSITE" id="PS51677"/>
    </source>
</evidence>
<dbReference type="InterPro" id="IPR011330">
    <property type="entry name" value="Glyco_hydro/deAcase_b/a-brl"/>
</dbReference>
<dbReference type="PANTHER" id="PTHR10587">
    <property type="entry name" value="GLYCOSYL TRANSFERASE-RELATED"/>
    <property type="match status" value="1"/>
</dbReference>
<dbReference type="Pfam" id="PF01522">
    <property type="entry name" value="Polysacc_deac_1"/>
    <property type="match status" value="1"/>
</dbReference>
<feature type="domain" description="NodB homology" evidence="3">
    <location>
        <begin position="242"/>
        <end position="416"/>
    </location>
</feature>
<evidence type="ECO:0000256" key="1">
    <source>
        <dbReference type="ARBA" id="ARBA00022723"/>
    </source>
</evidence>
<sequence>MQFVENKQLEKRVAKQTTLLLNQVKHEQEKNELATEEKVTKKANLVEVSYPPSEIPSIDGFDFDQITQESMKKMEKKLNPKDPAVLVSHLAINHYTEQLAAYEVAVDLYLWQNKSEEFIKTKTKTTKPVLINHSTGQLITSQDLIKKEENLLGIQQVIQQMLLDQAADPNLILDEVLNLPRLSWDTPMTYTEEQLVVQLPQNKLGQTTIALPYAKIQPFIQTDLVKPEYLIPPTQALDANQKYVALTFDDGPSPVTTPKIIQILANKGIKATFFLLGQNVKENPELTKQIFEGGHELASHSYSHPSFNTISKEAVKKEVIDTDKAIFEATGCLPKILRPPYGAVNTDTAKVVGKPIIQWNVDSLDWKTKNSAAIQKVVKNSVASGGIILMHDIQPATAEALDQVINDLKAQNYQFVTIQELLEQKMYPMHQYFGQFDQRNI</sequence>
<protein>
    <submittedName>
        <fullName evidence="4">Polysaccharide deacetylase family protein</fullName>
    </submittedName>
</protein>
<dbReference type="PROSITE" id="PS51677">
    <property type="entry name" value="NODB"/>
    <property type="match status" value="1"/>
</dbReference>
<proteinExistence type="predicted"/>
<name>A0ABV9MXZ2_9ENTE</name>
<keyword evidence="5" id="KW-1185">Reference proteome</keyword>
<gene>
    <name evidence="4" type="ORF">ACFO5I_06750</name>
</gene>
<organism evidence="4 5">
    <name type="scientific">Enterococcus lemanii</name>
    <dbReference type="NCBI Taxonomy" id="1159752"/>
    <lineage>
        <taxon>Bacteria</taxon>
        <taxon>Bacillati</taxon>
        <taxon>Bacillota</taxon>
        <taxon>Bacilli</taxon>
        <taxon>Lactobacillales</taxon>
        <taxon>Enterococcaceae</taxon>
        <taxon>Enterococcus</taxon>
    </lineage>
</organism>
<dbReference type="CDD" id="cd10954">
    <property type="entry name" value="CE4_CtAXE_like"/>
    <property type="match status" value="1"/>
</dbReference>
<dbReference type="SUPFAM" id="SSF88713">
    <property type="entry name" value="Glycoside hydrolase/deacetylase"/>
    <property type="match status" value="1"/>
</dbReference>
<evidence type="ECO:0000313" key="4">
    <source>
        <dbReference type="EMBL" id="MFC4719428.1"/>
    </source>
</evidence>
<dbReference type="Proteomes" id="UP001595969">
    <property type="component" value="Unassembled WGS sequence"/>
</dbReference>
<dbReference type="PANTHER" id="PTHR10587:SF133">
    <property type="entry name" value="CHITIN DEACETYLASE 1-RELATED"/>
    <property type="match status" value="1"/>
</dbReference>
<dbReference type="InterPro" id="IPR050248">
    <property type="entry name" value="Polysacc_deacetylase_ArnD"/>
</dbReference>
<dbReference type="EMBL" id="JBHSGS010000039">
    <property type="protein sequence ID" value="MFC4719428.1"/>
    <property type="molecule type" value="Genomic_DNA"/>
</dbReference>
<dbReference type="RefSeq" id="WP_204653807.1">
    <property type="nucleotide sequence ID" value="NZ_JAFBFD010000014.1"/>
</dbReference>
<accession>A0ABV9MXZ2</accession>
<keyword evidence="2" id="KW-0378">Hydrolase</keyword>
<keyword evidence="1" id="KW-0479">Metal-binding</keyword>
<evidence type="ECO:0000313" key="5">
    <source>
        <dbReference type="Proteomes" id="UP001595969"/>
    </source>
</evidence>
<comment type="caution">
    <text evidence="4">The sequence shown here is derived from an EMBL/GenBank/DDBJ whole genome shotgun (WGS) entry which is preliminary data.</text>
</comment>
<dbReference type="InterPro" id="IPR002509">
    <property type="entry name" value="NODB_dom"/>
</dbReference>
<evidence type="ECO:0000256" key="2">
    <source>
        <dbReference type="ARBA" id="ARBA00022801"/>
    </source>
</evidence>
<reference evidence="5" key="1">
    <citation type="journal article" date="2019" name="Int. J. Syst. Evol. Microbiol.">
        <title>The Global Catalogue of Microorganisms (GCM) 10K type strain sequencing project: providing services to taxonomists for standard genome sequencing and annotation.</title>
        <authorList>
            <consortium name="The Broad Institute Genomics Platform"/>
            <consortium name="The Broad Institute Genome Sequencing Center for Infectious Disease"/>
            <person name="Wu L."/>
            <person name="Ma J."/>
        </authorList>
    </citation>
    <scope>NUCLEOTIDE SEQUENCE [LARGE SCALE GENOMIC DNA]</scope>
    <source>
        <strain evidence="5">CGMCC 1.19032</strain>
    </source>
</reference>